<name>A0A318HYN4_9BACT</name>
<keyword evidence="3" id="KW-1185">Reference proteome</keyword>
<dbReference type="AlphaFoldDB" id="A0A318HYN4"/>
<protein>
    <submittedName>
        <fullName evidence="2">Uncharacterized protein</fullName>
    </submittedName>
</protein>
<dbReference type="Proteomes" id="UP000248314">
    <property type="component" value="Unassembled WGS sequence"/>
</dbReference>
<comment type="caution">
    <text evidence="2">The sequence shown here is derived from an EMBL/GenBank/DDBJ whole genome shotgun (WGS) entry which is preliminary data.</text>
</comment>
<reference evidence="2 3" key="1">
    <citation type="submission" date="2018-05" db="EMBL/GenBank/DDBJ databases">
        <title>Genomic Encyclopedia of Type Strains, Phase I: the one thousand microbial genomes (KMG-I) project.</title>
        <authorList>
            <person name="Kyrpides N."/>
        </authorList>
    </citation>
    <scope>NUCLEOTIDE SEQUENCE [LARGE SCALE GENOMIC DNA]</scope>
    <source>
        <strain evidence="2 3">DSM 15611</strain>
    </source>
</reference>
<dbReference type="RefSeq" id="WP_146210589.1">
    <property type="nucleotide sequence ID" value="NZ_BAIZ01000025.1"/>
</dbReference>
<evidence type="ECO:0000313" key="2">
    <source>
        <dbReference type="EMBL" id="PXX23598.1"/>
    </source>
</evidence>
<dbReference type="EMBL" id="QJJX01000005">
    <property type="protein sequence ID" value="PXX23598.1"/>
    <property type="molecule type" value="Genomic_DNA"/>
</dbReference>
<gene>
    <name evidence="2" type="ORF">EJ73_00587</name>
</gene>
<organism evidence="2 3">
    <name type="scientific">Hoylesella shahii DSM 15611 = JCM 12083</name>
    <dbReference type="NCBI Taxonomy" id="1122991"/>
    <lineage>
        <taxon>Bacteria</taxon>
        <taxon>Pseudomonadati</taxon>
        <taxon>Bacteroidota</taxon>
        <taxon>Bacteroidia</taxon>
        <taxon>Bacteroidales</taxon>
        <taxon>Prevotellaceae</taxon>
        <taxon>Hoylesella</taxon>
    </lineage>
</organism>
<proteinExistence type="predicted"/>
<evidence type="ECO:0000256" key="1">
    <source>
        <dbReference type="SAM" id="MobiDB-lite"/>
    </source>
</evidence>
<feature type="region of interest" description="Disordered" evidence="1">
    <location>
        <begin position="1"/>
        <end position="23"/>
    </location>
</feature>
<dbReference type="STRING" id="1122991.GCA_000613445_01348"/>
<evidence type="ECO:0000313" key="3">
    <source>
        <dbReference type="Proteomes" id="UP000248314"/>
    </source>
</evidence>
<feature type="compositionally biased region" description="Polar residues" evidence="1">
    <location>
        <begin position="11"/>
        <end position="23"/>
    </location>
</feature>
<accession>A0A318HYN4</accession>
<sequence>MARRVSKRTLGYNSSINPNSSQAGQYNGIINRANSLIRRNVNRQQSYDSFMRNYNRIISARNNMLSNKTRSKGAVAG</sequence>